<comment type="caution">
    <text evidence="5">The sequence shown here is derived from an EMBL/GenBank/DDBJ whole genome shotgun (WGS) entry which is preliminary data.</text>
</comment>
<dbReference type="SUPFAM" id="SSF46785">
    <property type="entry name" value="Winged helix' DNA-binding domain"/>
    <property type="match status" value="1"/>
</dbReference>
<dbReference type="EMBL" id="JAGRZL010000040">
    <property type="protein sequence ID" value="MBR7630080.1"/>
    <property type="molecule type" value="Genomic_DNA"/>
</dbReference>
<evidence type="ECO:0000256" key="2">
    <source>
        <dbReference type="ARBA" id="ARBA00023125"/>
    </source>
</evidence>
<dbReference type="PANTHER" id="PTHR44846">
    <property type="entry name" value="MANNOSYL-D-GLYCERATE TRANSPORT/METABOLISM SYSTEM REPRESSOR MNGR-RELATED"/>
    <property type="match status" value="1"/>
</dbReference>
<dbReference type="Gene3D" id="1.10.10.10">
    <property type="entry name" value="Winged helix-like DNA-binding domain superfamily/Winged helix DNA-binding domain"/>
    <property type="match status" value="1"/>
</dbReference>
<evidence type="ECO:0000259" key="4">
    <source>
        <dbReference type="PROSITE" id="PS50949"/>
    </source>
</evidence>
<dbReference type="InterPro" id="IPR050679">
    <property type="entry name" value="Bact_HTH_transcr_reg"/>
</dbReference>
<keyword evidence="6" id="KW-1185">Reference proteome</keyword>
<sequence length="277" mass="30932">MTNRDMSVTEPRLSEQILNEQRMADGRSSSKCEQICQTLRRYIGSGQLVAGQQLPAERALSERFATTRITIKEALSSLEADGLIYRAERRGWFVAPPRLTYDPAIHTHFHQWIGEQQRTAETRVLAHGSELASSELCRWMGLDPFTPLYEIRRLRLIDGRPVLHVSHHLLASRFPDIASAPLASSLTELYQQRYGIGQGGASMEITPSAARGAIARALNLAEGSAVLRLVRVNYDERGGLVDCDIEHWRPDAIRICLDTRALQPAAGRLRQAPQLTG</sequence>
<dbReference type="SMART" id="SM00866">
    <property type="entry name" value="UTRA"/>
    <property type="match status" value="1"/>
</dbReference>
<evidence type="ECO:0000256" key="1">
    <source>
        <dbReference type="ARBA" id="ARBA00023015"/>
    </source>
</evidence>
<dbReference type="RefSeq" id="WP_212513953.1">
    <property type="nucleotide sequence ID" value="NZ_CAWQDX010000064.1"/>
</dbReference>
<dbReference type="InterPro" id="IPR028978">
    <property type="entry name" value="Chorismate_lyase_/UTRA_dom_sf"/>
</dbReference>
<feature type="domain" description="HTH gntR-type" evidence="4">
    <location>
        <begin position="29"/>
        <end position="97"/>
    </location>
</feature>
<dbReference type="CDD" id="cd07377">
    <property type="entry name" value="WHTH_GntR"/>
    <property type="match status" value="1"/>
</dbReference>
<dbReference type="PROSITE" id="PS50949">
    <property type="entry name" value="HTH_GNTR"/>
    <property type="match status" value="1"/>
</dbReference>
<keyword evidence="2" id="KW-0238">DNA-binding</keyword>
<name>A0ABS5GSG5_9GAMM</name>
<proteinExistence type="predicted"/>
<keyword evidence="1" id="KW-0805">Transcription regulation</keyword>
<dbReference type="Gene3D" id="3.40.1410.10">
    <property type="entry name" value="Chorismate lyase-like"/>
    <property type="match status" value="1"/>
</dbReference>
<accession>A0ABS5GSG5</accession>
<dbReference type="InterPro" id="IPR036388">
    <property type="entry name" value="WH-like_DNA-bd_sf"/>
</dbReference>
<protein>
    <submittedName>
        <fullName evidence="5">UTRA domain-containing protein</fullName>
    </submittedName>
</protein>
<dbReference type="PRINTS" id="PR00035">
    <property type="entry name" value="HTHGNTR"/>
</dbReference>
<dbReference type="SUPFAM" id="SSF64288">
    <property type="entry name" value="Chorismate lyase-like"/>
    <property type="match status" value="1"/>
</dbReference>
<gene>
    <name evidence="5" type="ORF">KAT72_13915</name>
</gene>
<dbReference type="SMART" id="SM00345">
    <property type="entry name" value="HTH_GNTR"/>
    <property type="match status" value="1"/>
</dbReference>
<organism evidence="5 6">
    <name type="scientific">Aeromonas popoffii</name>
    <dbReference type="NCBI Taxonomy" id="70856"/>
    <lineage>
        <taxon>Bacteria</taxon>
        <taxon>Pseudomonadati</taxon>
        <taxon>Pseudomonadota</taxon>
        <taxon>Gammaproteobacteria</taxon>
        <taxon>Aeromonadales</taxon>
        <taxon>Aeromonadaceae</taxon>
        <taxon>Aeromonas</taxon>
    </lineage>
</organism>
<reference evidence="5 6" key="1">
    <citation type="submission" date="2021-04" db="EMBL/GenBank/DDBJ databases">
        <title>Draft Genome of Aeromonas popoffii ID682, isolated from a natural water source in Idaho.</title>
        <authorList>
            <person name="Testerman T."/>
            <person name="Graf J."/>
        </authorList>
    </citation>
    <scope>NUCLEOTIDE SEQUENCE [LARGE SCALE GENOMIC DNA]</scope>
    <source>
        <strain evidence="5 6">ID682</strain>
    </source>
</reference>
<dbReference type="Pfam" id="PF00392">
    <property type="entry name" value="GntR"/>
    <property type="match status" value="1"/>
</dbReference>
<dbReference type="InterPro" id="IPR000524">
    <property type="entry name" value="Tscrpt_reg_HTH_GntR"/>
</dbReference>
<dbReference type="Proteomes" id="UP000675653">
    <property type="component" value="Unassembled WGS sequence"/>
</dbReference>
<evidence type="ECO:0000313" key="5">
    <source>
        <dbReference type="EMBL" id="MBR7630080.1"/>
    </source>
</evidence>
<evidence type="ECO:0000313" key="6">
    <source>
        <dbReference type="Proteomes" id="UP000675653"/>
    </source>
</evidence>
<dbReference type="InterPro" id="IPR011663">
    <property type="entry name" value="UTRA"/>
</dbReference>
<keyword evidence="3" id="KW-0804">Transcription</keyword>
<dbReference type="PANTHER" id="PTHR44846:SF7">
    <property type="entry name" value="TRANSCRIPTIONAL REGULATOR OF 2-AMINOETHYLPHOSPHONATE DEGRADATION OPERONS-RELATED"/>
    <property type="match status" value="1"/>
</dbReference>
<dbReference type="InterPro" id="IPR036390">
    <property type="entry name" value="WH_DNA-bd_sf"/>
</dbReference>
<dbReference type="Pfam" id="PF07702">
    <property type="entry name" value="UTRA"/>
    <property type="match status" value="1"/>
</dbReference>
<evidence type="ECO:0000256" key="3">
    <source>
        <dbReference type="ARBA" id="ARBA00023163"/>
    </source>
</evidence>